<dbReference type="PANTHER" id="PTHR24096">
    <property type="entry name" value="LONG-CHAIN-FATTY-ACID--COA LIGASE"/>
    <property type="match status" value="1"/>
</dbReference>
<reference evidence="4 5" key="1">
    <citation type="submission" date="2019-03" db="EMBL/GenBank/DDBJ databases">
        <title>Genomic Encyclopedia of Archaeal and Bacterial Type Strains, Phase II (KMG-II): from individual species to whole genera.</title>
        <authorList>
            <person name="Goeker M."/>
        </authorList>
    </citation>
    <scope>NUCLEOTIDE SEQUENCE [LARGE SCALE GENOMIC DNA]</scope>
    <source>
        <strain evidence="4 5">DSM 45499</strain>
    </source>
</reference>
<evidence type="ECO:0000256" key="1">
    <source>
        <dbReference type="ARBA" id="ARBA00006432"/>
    </source>
</evidence>
<dbReference type="OrthoDB" id="9803968at2"/>
<dbReference type="InterPro" id="IPR000873">
    <property type="entry name" value="AMP-dep_synth/lig_dom"/>
</dbReference>
<evidence type="ECO:0000256" key="2">
    <source>
        <dbReference type="ARBA" id="ARBA00022598"/>
    </source>
</evidence>
<evidence type="ECO:0000313" key="5">
    <source>
        <dbReference type="Proteomes" id="UP000294927"/>
    </source>
</evidence>
<comment type="caution">
    <text evidence="4">The sequence shown here is derived from an EMBL/GenBank/DDBJ whole genome shotgun (WGS) entry which is preliminary data.</text>
</comment>
<dbReference type="RefSeq" id="WP_133904705.1">
    <property type="nucleotide sequence ID" value="NZ_SOCP01000008.1"/>
</dbReference>
<feature type="domain" description="AMP-dependent synthetase/ligase" evidence="3">
    <location>
        <begin position="28"/>
        <end position="301"/>
    </location>
</feature>
<comment type="similarity">
    <text evidence="1">Belongs to the ATP-dependent AMP-binding enzyme family.</text>
</comment>
<dbReference type="SUPFAM" id="SSF56801">
    <property type="entry name" value="Acetyl-CoA synthetase-like"/>
    <property type="match status" value="1"/>
</dbReference>
<organism evidence="4 5">
    <name type="scientific">Actinophytocola oryzae</name>
    <dbReference type="NCBI Taxonomy" id="502181"/>
    <lineage>
        <taxon>Bacteria</taxon>
        <taxon>Bacillati</taxon>
        <taxon>Actinomycetota</taxon>
        <taxon>Actinomycetes</taxon>
        <taxon>Pseudonocardiales</taxon>
        <taxon>Pseudonocardiaceae</taxon>
    </lineage>
</organism>
<dbReference type="Proteomes" id="UP000294927">
    <property type="component" value="Unassembled WGS sequence"/>
</dbReference>
<sequence length="303" mass="32293">MTVVFDNSSPGDVADILWSNGMADNVGLIEHGTGRTYRCHELRSAAERVAAELRSLGLRSCEPVAVVGDNGAEFMAAYHGTLLAGGVAQPLDPHGTKAEWRSQLENSGALVALSTTSTRQRFTETPVAHVVAVGDGGDLGWDELLEGGTVHFGSPLVRERPAVLLSTGDPASGYSLLTQHTVVTTATRTARLHGLTAHDVVLCTTPFWDSYGMCVVMNPAMRAGSTLVTMPNRFSATDLLRAVELHRITVAYLAPPLLVDLVREAGTGHHDTSSLRLVCSRGEVPREVAETCSARFGVPVVER</sequence>
<name>A0A4R7VH36_9PSEU</name>
<dbReference type="EMBL" id="SOCP01000008">
    <property type="protein sequence ID" value="TDV48646.1"/>
    <property type="molecule type" value="Genomic_DNA"/>
</dbReference>
<evidence type="ECO:0000259" key="3">
    <source>
        <dbReference type="Pfam" id="PF00501"/>
    </source>
</evidence>
<evidence type="ECO:0000313" key="4">
    <source>
        <dbReference type="EMBL" id="TDV48646.1"/>
    </source>
</evidence>
<dbReference type="Gene3D" id="3.40.50.12780">
    <property type="entry name" value="N-terminal domain of ligase-like"/>
    <property type="match status" value="1"/>
</dbReference>
<keyword evidence="5" id="KW-1185">Reference proteome</keyword>
<proteinExistence type="inferred from homology"/>
<dbReference type="Pfam" id="PF00501">
    <property type="entry name" value="AMP-binding"/>
    <property type="match status" value="1"/>
</dbReference>
<accession>A0A4R7VH36</accession>
<dbReference type="InterPro" id="IPR042099">
    <property type="entry name" value="ANL_N_sf"/>
</dbReference>
<keyword evidence="2" id="KW-0436">Ligase</keyword>
<protein>
    <submittedName>
        <fullName evidence="4">AMP-binding enzyme</fullName>
    </submittedName>
</protein>
<dbReference type="AlphaFoldDB" id="A0A4R7VH36"/>
<dbReference type="PANTHER" id="PTHR24096:SF149">
    <property type="entry name" value="AMP-BINDING DOMAIN-CONTAINING PROTEIN-RELATED"/>
    <property type="match status" value="1"/>
</dbReference>
<dbReference type="GO" id="GO:0016405">
    <property type="term" value="F:CoA-ligase activity"/>
    <property type="evidence" value="ECO:0007669"/>
    <property type="project" value="TreeGrafter"/>
</dbReference>
<gene>
    <name evidence="4" type="ORF">CLV71_1086</name>
</gene>